<proteinExistence type="predicted"/>
<sequence>MSCTYRSPVTTPKGIYLDSKLGSELFEKLDFVKPFPDQRHNVWDIEFRLKEYKDNLSKDMETCNKLLSKATKQVERGYKKALSREKYIDGEHDITKVHPPMLVPGYLEKDKINPRHPKYEAEYVMAKVYYYAYSMRELIEVKEYMDLYCELAEKVLDADDPYNTDKERLAKEQLVTDVFDRLTITSKKLQVLSLEKLRLAREIVEGRKRNLQWCLLLIREWLYRD</sequence>
<dbReference type="EMBL" id="LK052900">
    <property type="protein sequence ID" value="CDR44661.1"/>
    <property type="molecule type" value="Genomic_DNA"/>
</dbReference>
<organism evidence="1">
    <name type="scientific">Cyberlindnera fabianii</name>
    <name type="common">Yeast</name>
    <name type="synonym">Hansenula fabianii</name>
    <dbReference type="NCBI Taxonomy" id="36022"/>
    <lineage>
        <taxon>Eukaryota</taxon>
        <taxon>Fungi</taxon>
        <taxon>Dikarya</taxon>
        <taxon>Ascomycota</taxon>
        <taxon>Saccharomycotina</taxon>
        <taxon>Saccharomycetes</taxon>
        <taxon>Phaffomycetales</taxon>
        <taxon>Phaffomycetaceae</taxon>
        <taxon>Cyberlindnera</taxon>
    </lineage>
</organism>
<dbReference type="VEuPathDB" id="FungiDB:BON22_3317"/>
<name>A0A061BCI0_CYBFA</name>
<protein>
    <submittedName>
        <fullName evidence="1">CYFA0S15e01167g1_1</fullName>
    </submittedName>
</protein>
<gene>
    <name evidence="1" type="ORF">CYFA0S_15e01167g</name>
</gene>
<reference evidence="1" key="1">
    <citation type="journal article" date="2014" name="Genome Announc.">
        <title>Genome sequence of the yeast Cyberlindnera fabianii (Hansenula fabianii).</title>
        <authorList>
            <person name="Freel K.C."/>
            <person name="Sarilar V."/>
            <person name="Neuveglise C."/>
            <person name="Devillers H."/>
            <person name="Friedrich A."/>
            <person name="Schacherer J."/>
        </authorList>
    </citation>
    <scope>NUCLEOTIDE SEQUENCE</scope>
    <source>
        <strain evidence="1">YJS4271</strain>
    </source>
</reference>
<dbReference type="AlphaFoldDB" id="A0A061BCI0"/>
<accession>A0A061BCI0</accession>
<evidence type="ECO:0000313" key="1">
    <source>
        <dbReference type="EMBL" id="CDR44661.1"/>
    </source>
</evidence>